<dbReference type="EMBL" id="CP030050">
    <property type="protein sequence ID" value="QOZ69198.1"/>
    <property type="molecule type" value="Genomic_DNA"/>
</dbReference>
<dbReference type="AlphaFoldDB" id="A0AAE7NTD1"/>
<dbReference type="KEGG" id="barh:WN72_24895"/>
<name>A0AAE7NTD1_9BRAD</name>
<organism evidence="2 3">
    <name type="scientific">Bradyrhizobium arachidis</name>
    <dbReference type="NCBI Taxonomy" id="858423"/>
    <lineage>
        <taxon>Bacteria</taxon>
        <taxon>Pseudomonadati</taxon>
        <taxon>Pseudomonadota</taxon>
        <taxon>Alphaproteobacteria</taxon>
        <taxon>Hyphomicrobiales</taxon>
        <taxon>Nitrobacteraceae</taxon>
        <taxon>Bradyrhizobium</taxon>
    </lineage>
</organism>
<dbReference type="RefSeq" id="WP_143130642.1">
    <property type="nucleotide sequence ID" value="NZ_CP030050.1"/>
</dbReference>
<feature type="region of interest" description="Disordered" evidence="1">
    <location>
        <begin position="113"/>
        <end position="137"/>
    </location>
</feature>
<evidence type="ECO:0000313" key="3">
    <source>
        <dbReference type="Proteomes" id="UP000594015"/>
    </source>
</evidence>
<protein>
    <submittedName>
        <fullName evidence="2">Uncharacterized protein</fullName>
    </submittedName>
</protein>
<accession>A0AAE7NTD1</accession>
<gene>
    <name evidence="2" type="ORF">WN72_24895</name>
</gene>
<feature type="compositionally biased region" description="Basic and acidic residues" evidence="1">
    <location>
        <begin position="113"/>
        <end position="128"/>
    </location>
</feature>
<proteinExistence type="predicted"/>
<reference evidence="2 3" key="1">
    <citation type="submission" date="2018-06" db="EMBL/GenBank/DDBJ databases">
        <title>Comparative genomics of Bradyrhizobium nodulating Arachidis hypogaea.</title>
        <authorList>
            <person name="Li Y."/>
        </authorList>
    </citation>
    <scope>NUCLEOTIDE SEQUENCE [LARGE SCALE GENOMIC DNA]</scope>
    <source>
        <strain evidence="2 3">CCBAU 051107</strain>
    </source>
</reference>
<evidence type="ECO:0000256" key="1">
    <source>
        <dbReference type="SAM" id="MobiDB-lite"/>
    </source>
</evidence>
<evidence type="ECO:0000313" key="2">
    <source>
        <dbReference type="EMBL" id="QOZ69198.1"/>
    </source>
</evidence>
<sequence>MTDWTDETLRPLDELARIAFPEGSGVTADTLKRLARAGKLVVYRPGKQHLSTLVNVWEMVRATRVGPKPPTTKKRSPSAPNALGLTELELSNLALEQAREALRRREEKRIEDEWEARYERRKAAERKARPPRTPKSP</sequence>
<dbReference type="Proteomes" id="UP000594015">
    <property type="component" value="Chromosome"/>
</dbReference>
<feature type="region of interest" description="Disordered" evidence="1">
    <location>
        <begin position="65"/>
        <end position="85"/>
    </location>
</feature>